<evidence type="ECO:0000256" key="1">
    <source>
        <dbReference type="SAM" id="SignalP"/>
    </source>
</evidence>
<feature type="domain" description="HD" evidence="2">
    <location>
        <begin position="85"/>
        <end position="182"/>
    </location>
</feature>
<reference evidence="3" key="1">
    <citation type="submission" date="2021-05" db="EMBL/GenBank/DDBJ databases">
        <authorList>
            <person name="Khan N."/>
        </authorList>
    </citation>
    <scope>NUCLEOTIDE SEQUENCE</scope>
</reference>
<name>A0A8J2IY94_FUSEQ</name>
<dbReference type="CDD" id="cd00077">
    <property type="entry name" value="HDc"/>
    <property type="match status" value="1"/>
</dbReference>
<gene>
    <name evidence="3" type="ORF">FEQUK3_LOCUS3761</name>
</gene>
<evidence type="ECO:0000259" key="2">
    <source>
        <dbReference type="Pfam" id="PF01966"/>
    </source>
</evidence>
<feature type="chain" id="PRO_5035241928" description="HD domain-containing protein" evidence="1">
    <location>
        <begin position="48"/>
        <end position="280"/>
    </location>
</feature>
<dbReference type="PANTHER" id="PTHR35569">
    <property type="entry name" value="CYANAMIDE HYDRATASE DDI2-RELATED"/>
    <property type="match status" value="1"/>
</dbReference>
<keyword evidence="1" id="KW-0732">Signal</keyword>
<dbReference type="AlphaFoldDB" id="A0A8J2IY94"/>
<sequence length="280" mass="31109">MPSTNRIPPTDIFHPASGSSIAPVLKAANPCMCLLWASLLVLGSAQAHRSNHDLPTRNIAGISVVNTPIVKAAEAFALDHSSHAVYKHVIRSWLYGVLMLDANDTLSCSVDREIHAVATLLHDLGWDKTENSPIISTDKRFEVDGEIAAREFIHSHKDGKQWDDRRVQLVWDAIALHTERSLSYFKELDVQVVSKGISLDFSGPAWGVSAEKYAAVGKVYPKFDLKDSVNSSFLWLCATKPQTTYDTWMQPFGERYVDGYDPKGKQRIDIIFQNLTSGGK</sequence>
<accession>A0A8J2IY94</accession>
<evidence type="ECO:0000313" key="3">
    <source>
        <dbReference type="EMBL" id="CAG7558043.1"/>
    </source>
</evidence>
<organism evidence="3 4">
    <name type="scientific">Fusarium equiseti</name>
    <name type="common">Fusarium scirpi</name>
    <dbReference type="NCBI Taxonomy" id="61235"/>
    <lineage>
        <taxon>Eukaryota</taxon>
        <taxon>Fungi</taxon>
        <taxon>Dikarya</taxon>
        <taxon>Ascomycota</taxon>
        <taxon>Pezizomycotina</taxon>
        <taxon>Sordariomycetes</taxon>
        <taxon>Hypocreomycetidae</taxon>
        <taxon>Hypocreales</taxon>
        <taxon>Nectriaceae</taxon>
        <taxon>Fusarium</taxon>
        <taxon>Fusarium incarnatum-equiseti species complex</taxon>
    </lineage>
</organism>
<dbReference type="Proteomes" id="UP000693738">
    <property type="component" value="Unassembled WGS sequence"/>
</dbReference>
<comment type="caution">
    <text evidence="3">The sequence shown here is derived from an EMBL/GenBank/DDBJ whole genome shotgun (WGS) entry which is preliminary data.</text>
</comment>
<dbReference type="EMBL" id="CAJSTJ010000122">
    <property type="protein sequence ID" value="CAG7558043.1"/>
    <property type="molecule type" value="Genomic_DNA"/>
</dbReference>
<dbReference type="Pfam" id="PF01966">
    <property type="entry name" value="HD"/>
    <property type="match status" value="1"/>
</dbReference>
<feature type="signal peptide" evidence="1">
    <location>
        <begin position="1"/>
        <end position="47"/>
    </location>
</feature>
<dbReference type="PANTHER" id="PTHR35569:SF1">
    <property type="entry name" value="CYANAMIDE HYDRATASE DDI2-RELATED"/>
    <property type="match status" value="1"/>
</dbReference>
<protein>
    <recommendedName>
        <fullName evidence="2">HD domain-containing protein</fullName>
    </recommendedName>
</protein>
<dbReference type="InterPro" id="IPR006674">
    <property type="entry name" value="HD_domain"/>
</dbReference>
<evidence type="ECO:0000313" key="4">
    <source>
        <dbReference type="Proteomes" id="UP000693738"/>
    </source>
</evidence>
<dbReference type="InterPro" id="IPR003607">
    <property type="entry name" value="HD/PDEase_dom"/>
</dbReference>
<proteinExistence type="predicted"/>